<gene>
    <name evidence="8" type="ORF">NAEGRDRAFT_68173</name>
</gene>
<dbReference type="AlphaFoldDB" id="D2VHD0"/>
<proteinExistence type="predicted"/>
<evidence type="ECO:0000256" key="6">
    <source>
        <dbReference type="SAM" id="MobiDB-lite"/>
    </source>
</evidence>
<evidence type="ECO:0000256" key="2">
    <source>
        <dbReference type="ARBA" id="ARBA00022734"/>
    </source>
</evidence>
<dbReference type="Gene3D" id="3.90.215.10">
    <property type="entry name" value="Gamma Fibrinogen, chain A, domain 1"/>
    <property type="match status" value="1"/>
</dbReference>
<keyword evidence="2" id="KW-0430">Lectin</keyword>
<feature type="chain" id="PRO_5003038180" evidence="7">
    <location>
        <begin position="25"/>
        <end position="365"/>
    </location>
</feature>
<dbReference type="PANTHER" id="PTHR16146">
    <property type="entry name" value="INTELECTIN"/>
    <property type="match status" value="1"/>
</dbReference>
<dbReference type="OrthoDB" id="5946070at2759"/>
<sequence length="365" mass="40419">MKPLHRALLALSIVLVLHTLLTIALTPCDLLQQKQQELSDVKRSAEESNILMRAFDEMGRSGAFSYKKDELREQTMNFEANLKEYKRLDKTLQMQVDSLSVLCKKEPGLSQVSSSMKTASSASNNIKIASTTTSAPSNTQFVPTVNTEGQTDSDDEEKSSTGEVSEREYDIGLRVVDGAYTVGEGLRSCRLYNATVAGLKSGKYWIKNKTDRFIAYCDMTTLRGGWTLVSSRSSKFEPINSENIVLPLSFKGESVNIERWVGLKEISSIIMITNGKGKYATFNIASLTISKVGVCSGLTNDLSNRVIFHKETAGCNLVGNDYCLIGTNFPGGSTEVANLCNDKNIFNKFDFKPNEKIQELDVYIR</sequence>
<feature type="region of interest" description="Disordered" evidence="6">
    <location>
        <begin position="130"/>
        <end position="166"/>
    </location>
</feature>
<feature type="compositionally biased region" description="Polar residues" evidence="6">
    <location>
        <begin position="131"/>
        <end position="150"/>
    </location>
</feature>
<reference evidence="8 9" key="1">
    <citation type="journal article" date="2010" name="Cell">
        <title>The genome of Naegleria gruberi illuminates early eukaryotic versatility.</title>
        <authorList>
            <person name="Fritz-Laylin L.K."/>
            <person name="Prochnik S.E."/>
            <person name="Ginger M.L."/>
            <person name="Dacks J.B."/>
            <person name="Carpenter M.L."/>
            <person name="Field M.C."/>
            <person name="Kuo A."/>
            <person name="Paredez A."/>
            <person name="Chapman J."/>
            <person name="Pham J."/>
            <person name="Shu S."/>
            <person name="Neupane R."/>
            <person name="Cipriano M."/>
            <person name="Mancuso J."/>
            <person name="Tu H."/>
            <person name="Salamov A."/>
            <person name="Lindquist E."/>
            <person name="Shapiro H."/>
            <person name="Lucas S."/>
            <person name="Grigoriev I.V."/>
            <person name="Cande W.Z."/>
            <person name="Fulton C."/>
            <person name="Rokhsar D.S."/>
            <person name="Dawson S.C."/>
        </authorList>
    </citation>
    <scope>NUCLEOTIDE SEQUENCE [LARGE SCALE GENOMIC DNA]</scope>
    <source>
        <strain evidence="8 9">NEG-M</strain>
    </source>
</reference>
<dbReference type="PANTHER" id="PTHR16146:SF46">
    <property type="entry name" value="INTELECTIN-1A-RELATED"/>
    <property type="match status" value="1"/>
</dbReference>
<keyword evidence="3" id="KW-0106">Calcium</keyword>
<protein>
    <submittedName>
        <fullName evidence="8">Predicted protein</fullName>
    </submittedName>
</protein>
<dbReference type="KEGG" id="ngr:NAEGRDRAFT_68173"/>
<evidence type="ECO:0000313" key="8">
    <source>
        <dbReference type="EMBL" id="EFC43866.1"/>
    </source>
</evidence>
<evidence type="ECO:0000256" key="7">
    <source>
        <dbReference type="SAM" id="SignalP"/>
    </source>
</evidence>
<dbReference type="SUPFAM" id="SSF56496">
    <property type="entry name" value="Fibrinogen C-terminal domain-like"/>
    <property type="match status" value="1"/>
</dbReference>
<dbReference type="EMBL" id="GG738871">
    <property type="protein sequence ID" value="EFC43866.1"/>
    <property type="molecule type" value="Genomic_DNA"/>
</dbReference>
<feature type="coiled-coil region" evidence="5">
    <location>
        <begin position="28"/>
        <end position="88"/>
    </location>
</feature>
<dbReference type="NCBIfam" id="NF040941">
    <property type="entry name" value="GGGWT_bact"/>
    <property type="match status" value="1"/>
</dbReference>
<dbReference type="InterPro" id="IPR036056">
    <property type="entry name" value="Fibrinogen-like_C"/>
</dbReference>
<evidence type="ECO:0000313" key="9">
    <source>
        <dbReference type="Proteomes" id="UP000006671"/>
    </source>
</evidence>
<dbReference type="GO" id="GO:0005615">
    <property type="term" value="C:extracellular space"/>
    <property type="evidence" value="ECO:0007669"/>
    <property type="project" value="TreeGrafter"/>
</dbReference>
<dbReference type="GO" id="GO:0070492">
    <property type="term" value="F:oligosaccharide binding"/>
    <property type="evidence" value="ECO:0007669"/>
    <property type="project" value="TreeGrafter"/>
</dbReference>
<keyword evidence="9" id="KW-1185">Reference proteome</keyword>
<keyword evidence="4" id="KW-1015">Disulfide bond</keyword>
<evidence type="ECO:0000256" key="1">
    <source>
        <dbReference type="ARBA" id="ARBA00022723"/>
    </source>
</evidence>
<evidence type="ECO:0000256" key="4">
    <source>
        <dbReference type="ARBA" id="ARBA00023157"/>
    </source>
</evidence>
<dbReference type="InParanoid" id="D2VHD0"/>
<keyword evidence="7" id="KW-0732">Signal</keyword>
<keyword evidence="5" id="KW-0175">Coiled coil</keyword>
<dbReference type="GO" id="GO:0046872">
    <property type="term" value="F:metal ion binding"/>
    <property type="evidence" value="ECO:0007669"/>
    <property type="project" value="UniProtKB-KW"/>
</dbReference>
<dbReference type="GeneID" id="8856592"/>
<feature type="signal peptide" evidence="7">
    <location>
        <begin position="1"/>
        <end position="24"/>
    </location>
</feature>
<evidence type="ECO:0000256" key="5">
    <source>
        <dbReference type="SAM" id="Coils"/>
    </source>
</evidence>
<dbReference type="Proteomes" id="UP000006671">
    <property type="component" value="Unassembled WGS sequence"/>
</dbReference>
<keyword evidence="1" id="KW-0479">Metal-binding</keyword>
<dbReference type="VEuPathDB" id="AmoebaDB:NAEGRDRAFT_68173"/>
<dbReference type="InterPro" id="IPR014716">
    <property type="entry name" value="Fibrinogen_a/b/g_C_1"/>
</dbReference>
<name>D2VHD0_NAEGR</name>
<organism evidence="9">
    <name type="scientific">Naegleria gruberi</name>
    <name type="common">Amoeba</name>
    <dbReference type="NCBI Taxonomy" id="5762"/>
    <lineage>
        <taxon>Eukaryota</taxon>
        <taxon>Discoba</taxon>
        <taxon>Heterolobosea</taxon>
        <taxon>Tetramitia</taxon>
        <taxon>Eutetramitia</taxon>
        <taxon>Vahlkampfiidae</taxon>
        <taxon>Naegleria</taxon>
    </lineage>
</organism>
<evidence type="ECO:0000256" key="3">
    <source>
        <dbReference type="ARBA" id="ARBA00022837"/>
    </source>
</evidence>
<accession>D2VHD0</accession>
<dbReference type="RefSeq" id="XP_002676610.1">
    <property type="nucleotide sequence ID" value="XM_002676564.1"/>
</dbReference>